<dbReference type="InterPro" id="IPR023538">
    <property type="entry name" value="RNP1"/>
</dbReference>
<dbReference type="GO" id="GO:0016787">
    <property type="term" value="F:hydrolase activity"/>
    <property type="evidence" value="ECO:0007669"/>
    <property type="project" value="UniProtKB-KW"/>
</dbReference>
<dbReference type="GO" id="GO:0004519">
    <property type="term" value="F:endonuclease activity"/>
    <property type="evidence" value="ECO:0007669"/>
    <property type="project" value="UniProtKB-KW"/>
</dbReference>
<dbReference type="Gene3D" id="2.30.30.210">
    <property type="entry name" value="Ribonuclease P/MRP, subunit p29"/>
    <property type="match status" value="1"/>
</dbReference>
<reference evidence="6" key="1">
    <citation type="submission" date="2018-05" db="EMBL/GenBank/DDBJ databases">
        <authorList>
            <person name="Lanie J.A."/>
            <person name="Ng W.-L."/>
            <person name="Kazmierczak K.M."/>
            <person name="Andrzejewski T.M."/>
            <person name="Davidsen T.M."/>
            <person name="Wayne K.J."/>
            <person name="Tettelin H."/>
            <person name="Glass J.I."/>
            <person name="Rusch D."/>
            <person name="Podicherti R."/>
            <person name="Tsui H.-C.T."/>
            <person name="Winkler M.E."/>
        </authorList>
    </citation>
    <scope>NUCLEOTIDE SEQUENCE</scope>
</reference>
<evidence type="ECO:0000256" key="4">
    <source>
        <dbReference type="ARBA" id="ARBA00022759"/>
    </source>
</evidence>
<evidence type="ECO:0000256" key="3">
    <source>
        <dbReference type="ARBA" id="ARBA00022722"/>
    </source>
</evidence>
<dbReference type="InterPro" id="IPR036980">
    <property type="entry name" value="RNase_P/MRP_Rpp29_sf"/>
</dbReference>
<name>A0A381UMC1_9ZZZZ</name>
<dbReference type="InterPro" id="IPR023534">
    <property type="entry name" value="Rof/RNase_P-like"/>
</dbReference>
<dbReference type="GO" id="GO:0001682">
    <property type="term" value="P:tRNA 5'-leader removal"/>
    <property type="evidence" value="ECO:0007669"/>
    <property type="project" value="InterPro"/>
</dbReference>
<proteinExistence type="inferred from homology"/>
<dbReference type="Pfam" id="PF01868">
    <property type="entry name" value="RNase_P-MRP_p29"/>
    <property type="match status" value="1"/>
</dbReference>
<evidence type="ECO:0000313" key="6">
    <source>
        <dbReference type="EMBL" id="SVA28788.1"/>
    </source>
</evidence>
<evidence type="ECO:0000256" key="1">
    <source>
        <dbReference type="ARBA" id="ARBA00022490"/>
    </source>
</evidence>
<evidence type="ECO:0000256" key="5">
    <source>
        <dbReference type="ARBA" id="ARBA00022801"/>
    </source>
</evidence>
<dbReference type="SUPFAM" id="SSF101744">
    <property type="entry name" value="Rof/RNase P subunit-like"/>
    <property type="match status" value="1"/>
</dbReference>
<keyword evidence="5" id="KW-0378">Hydrolase</keyword>
<dbReference type="GO" id="GO:0003723">
    <property type="term" value="F:RNA binding"/>
    <property type="evidence" value="ECO:0007669"/>
    <property type="project" value="InterPro"/>
</dbReference>
<sequence length="77" mass="8828">MIGMQTKIIKSTNPQFNNIKGRIIDETKSTFTLSTTNGLKKFPKQQNQWEFQLNGAKISLNGRMISKKPEDRIGMKK</sequence>
<dbReference type="InterPro" id="IPR002730">
    <property type="entry name" value="Rpp29/RNP1"/>
</dbReference>
<dbReference type="AlphaFoldDB" id="A0A381UMC1"/>
<keyword evidence="2" id="KW-0819">tRNA processing</keyword>
<gene>
    <name evidence="6" type="ORF">METZ01_LOCUS81642</name>
</gene>
<keyword evidence="1" id="KW-0963">Cytoplasm</keyword>
<protein>
    <submittedName>
        <fullName evidence="6">Uncharacterized protein</fullName>
    </submittedName>
</protein>
<organism evidence="6">
    <name type="scientific">marine metagenome</name>
    <dbReference type="NCBI Taxonomy" id="408172"/>
    <lineage>
        <taxon>unclassified sequences</taxon>
        <taxon>metagenomes</taxon>
        <taxon>ecological metagenomes</taxon>
    </lineage>
</organism>
<dbReference type="HAMAP" id="MF_00754">
    <property type="entry name" value="RNase_P_1"/>
    <property type="match status" value="1"/>
</dbReference>
<dbReference type="GO" id="GO:0030677">
    <property type="term" value="C:ribonuclease P complex"/>
    <property type="evidence" value="ECO:0007669"/>
    <property type="project" value="InterPro"/>
</dbReference>
<keyword evidence="3" id="KW-0540">Nuclease</keyword>
<dbReference type="SMART" id="SM00538">
    <property type="entry name" value="POP4"/>
    <property type="match status" value="1"/>
</dbReference>
<evidence type="ECO:0000256" key="2">
    <source>
        <dbReference type="ARBA" id="ARBA00022694"/>
    </source>
</evidence>
<accession>A0A381UMC1</accession>
<keyword evidence="4" id="KW-0255">Endonuclease</keyword>
<dbReference type="EMBL" id="UINC01006644">
    <property type="protein sequence ID" value="SVA28788.1"/>
    <property type="molecule type" value="Genomic_DNA"/>
</dbReference>